<evidence type="ECO:0000313" key="10">
    <source>
        <dbReference type="Proteomes" id="UP001165685"/>
    </source>
</evidence>
<keyword evidence="2 7" id="KW-0813">Transport</keyword>
<gene>
    <name evidence="9" type="ORF">O4U47_25520</name>
</gene>
<feature type="domain" description="ABC transmembrane type-1" evidence="8">
    <location>
        <begin position="105"/>
        <end position="326"/>
    </location>
</feature>
<feature type="transmembrane region" description="Helical" evidence="7">
    <location>
        <begin position="258"/>
        <end position="283"/>
    </location>
</feature>
<evidence type="ECO:0000256" key="3">
    <source>
        <dbReference type="ARBA" id="ARBA00022475"/>
    </source>
</evidence>
<keyword evidence="10" id="KW-1185">Reference proteome</keyword>
<reference evidence="9" key="1">
    <citation type="submission" date="2023-01" db="EMBL/GenBank/DDBJ databases">
        <title>Draft genome sequence of Nocardiopsis sp. LSu2-4 isolated from halophytes.</title>
        <authorList>
            <person name="Duangmal K."/>
            <person name="Chantavorakit T."/>
        </authorList>
    </citation>
    <scope>NUCLEOTIDE SEQUENCE</scope>
    <source>
        <strain evidence="9">LSu2-4</strain>
    </source>
</reference>
<dbReference type="InterPro" id="IPR035906">
    <property type="entry name" value="MetI-like_sf"/>
</dbReference>
<feature type="transmembrane region" description="Helical" evidence="7">
    <location>
        <begin position="199"/>
        <end position="218"/>
    </location>
</feature>
<dbReference type="SUPFAM" id="SSF161098">
    <property type="entry name" value="MetI-like"/>
    <property type="match status" value="1"/>
</dbReference>
<evidence type="ECO:0000256" key="4">
    <source>
        <dbReference type="ARBA" id="ARBA00022692"/>
    </source>
</evidence>
<dbReference type="InterPro" id="IPR045621">
    <property type="entry name" value="BPD_transp_1_N"/>
</dbReference>
<dbReference type="Pfam" id="PF00528">
    <property type="entry name" value="BPD_transp_1"/>
    <property type="match status" value="1"/>
</dbReference>
<keyword evidence="6 7" id="KW-0472">Membrane</keyword>
<dbReference type="PROSITE" id="PS50928">
    <property type="entry name" value="ABC_TM1"/>
    <property type="match status" value="1"/>
</dbReference>
<evidence type="ECO:0000256" key="7">
    <source>
        <dbReference type="RuleBase" id="RU363032"/>
    </source>
</evidence>
<feature type="transmembrane region" description="Helical" evidence="7">
    <location>
        <begin position="107"/>
        <end position="128"/>
    </location>
</feature>
<evidence type="ECO:0000256" key="1">
    <source>
        <dbReference type="ARBA" id="ARBA00004651"/>
    </source>
</evidence>
<dbReference type="PANTHER" id="PTHR43163">
    <property type="entry name" value="DIPEPTIDE TRANSPORT SYSTEM PERMEASE PROTEIN DPPB-RELATED"/>
    <property type="match status" value="1"/>
</dbReference>
<accession>A0ABT4TT79</accession>
<evidence type="ECO:0000256" key="2">
    <source>
        <dbReference type="ARBA" id="ARBA00022448"/>
    </source>
</evidence>
<comment type="subcellular location">
    <subcellularLocation>
        <location evidence="1 7">Cell membrane</location>
        <topology evidence="1 7">Multi-pass membrane protein</topology>
    </subcellularLocation>
</comment>
<organism evidence="9 10">
    <name type="scientific">Nocardiopsis suaedae</name>
    <dbReference type="NCBI Taxonomy" id="3018444"/>
    <lineage>
        <taxon>Bacteria</taxon>
        <taxon>Bacillati</taxon>
        <taxon>Actinomycetota</taxon>
        <taxon>Actinomycetes</taxon>
        <taxon>Streptosporangiales</taxon>
        <taxon>Nocardiopsidaceae</taxon>
        <taxon>Nocardiopsis</taxon>
    </lineage>
</organism>
<dbReference type="RefSeq" id="WP_270680515.1">
    <property type="nucleotide sequence ID" value="NZ_JAQFWP010000066.1"/>
</dbReference>
<dbReference type="Pfam" id="PF19300">
    <property type="entry name" value="BPD_transp_1_N"/>
    <property type="match status" value="1"/>
</dbReference>
<keyword evidence="5 7" id="KW-1133">Transmembrane helix</keyword>
<dbReference type="EMBL" id="JAQFWP010000066">
    <property type="protein sequence ID" value="MDA2807896.1"/>
    <property type="molecule type" value="Genomic_DNA"/>
</dbReference>
<sequence>MLVFVIRRLLVTVPVLLAASLLSFLLIDVTGDPLADLLVQQPPPSQEVIEAERERLYMDRPVYERYWLWLTGIGGNGDIGLLQGEFGPSVRGPAFDVGAEVAARMGVTLRLVAAAVLLALGLAVFTGVVSAMRQYSAVDYTLTFIGFLALAMPTFWLGALIKEAGVWANGRLGTTVFYTIGDSSADTRGMGLWERIADAGGHLVLPTLALMLTGYAAWSRYQRTAMLEVLNSDYVRLAHAKGLPRRTVMRRHALRTALIPLTSVAAVTIAEILAGTVLIETVFQWRGLGTLLVEAIRTSDAYVLMGWLMLAGTLVVLANLAADLLYGVLDPRIRYE</sequence>
<evidence type="ECO:0000256" key="6">
    <source>
        <dbReference type="ARBA" id="ARBA00023136"/>
    </source>
</evidence>
<proteinExistence type="inferred from homology"/>
<dbReference type="InterPro" id="IPR000515">
    <property type="entry name" value="MetI-like"/>
</dbReference>
<comment type="caution">
    <text evidence="9">The sequence shown here is derived from an EMBL/GenBank/DDBJ whole genome shotgun (WGS) entry which is preliminary data.</text>
</comment>
<evidence type="ECO:0000313" key="9">
    <source>
        <dbReference type="EMBL" id="MDA2807896.1"/>
    </source>
</evidence>
<keyword evidence="4 7" id="KW-0812">Transmembrane</keyword>
<feature type="transmembrane region" description="Helical" evidence="7">
    <location>
        <begin position="303"/>
        <end position="329"/>
    </location>
</feature>
<feature type="transmembrane region" description="Helical" evidence="7">
    <location>
        <begin position="140"/>
        <end position="161"/>
    </location>
</feature>
<dbReference type="PANTHER" id="PTHR43163:SF6">
    <property type="entry name" value="DIPEPTIDE TRANSPORT SYSTEM PERMEASE PROTEIN DPPB-RELATED"/>
    <property type="match status" value="1"/>
</dbReference>
<dbReference type="Gene3D" id="1.10.3720.10">
    <property type="entry name" value="MetI-like"/>
    <property type="match status" value="1"/>
</dbReference>
<keyword evidence="3" id="KW-1003">Cell membrane</keyword>
<evidence type="ECO:0000259" key="8">
    <source>
        <dbReference type="PROSITE" id="PS50928"/>
    </source>
</evidence>
<name>A0ABT4TT79_9ACTN</name>
<dbReference type="Proteomes" id="UP001165685">
    <property type="component" value="Unassembled WGS sequence"/>
</dbReference>
<dbReference type="CDD" id="cd06261">
    <property type="entry name" value="TM_PBP2"/>
    <property type="match status" value="1"/>
</dbReference>
<comment type="similarity">
    <text evidence="7">Belongs to the binding-protein-dependent transport system permease family.</text>
</comment>
<protein>
    <submittedName>
        <fullName evidence="9">ABC transporter permease</fullName>
    </submittedName>
</protein>
<evidence type="ECO:0000256" key="5">
    <source>
        <dbReference type="ARBA" id="ARBA00022989"/>
    </source>
</evidence>